<evidence type="ECO:0000256" key="4">
    <source>
        <dbReference type="ARBA" id="ARBA00023163"/>
    </source>
</evidence>
<dbReference type="Pfam" id="PF25601">
    <property type="entry name" value="AAA_lid_14"/>
    <property type="match status" value="1"/>
</dbReference>
<keyword evidence="7" id="KW-1185">Reference proteome</keyword>
<name>A0ABX4YJ70_9LEPT</name>
<dbReference type="InterPro" id="IPR002197">
    <property type="entry name" value="HTH_Fis"/>
</dbReference>
<protein>
    <submittedName>
        <fullName evidence="6">Sigma-54-dependent Fis family transcriptional regulator</fullName>
    </submittedName>
</protein>
<keyword evidence="4" id="KW-0804">Transcription</keyword>
<dbReference type="EMBL" id="MCRM02000007">
    <property type="protein sequence ID" value="PNV75309.1"/>
    <property type="molecule type" value="Genomic_DNA"/>
</dbReference>
<dbReference type="InterPro" id="IPR027417">
    <property type="entry name" value="P-loop_NTPase"/>
</dbReference>
<dbReference type="PROSITE" id="PS50045">
    <property type="entry name" value="SIGMA54_INTERACT_4"/>
    <property type="match status" value="1"/>
</dbReference>
<accession>A0ABX4YJ70</accession>
<sequence>MEDFEFVALSPVTKRLLDRIRQTSASELPVLVLGENGTGKSYVGKLFHSFSKPQFPGFISIDFGLAESEGEANEIFSNLEGKDRNLILIEGFSKLGNNNQVRLLQKIRAEKGRNRYILAETPPLNEKVRQGILQESLLLEIQTLQVQLPCLRDRKEDIPSLVRFFLEEVGKRYNRKSIKISEKLGNFLLEYDYPGNLHQLRNLLEGMVSMHNTKTLDIKHLPPELFETRYRNENGLEVRTGIPLRDYEREIIRKNLLLVNGNREKAARILGISERTIYRKITEFELYDPDDEKNSPPAGENNK</sequence>
<evidence type="ECO:0000313" key="6">
    <source>
        <dbReference type="EMBL" id="PNV75309.1"/>
    </source>
</evidence>
<organism evidence="6 7">
    <name type="scientific">Leptospira inadai serovar Lyme</name>
    <dbReference type="NCBI Taxonomy" id="293084"/>
    <lineage>
        <taxon>Bacteria</taxon>
        <taxon>Pseudomonadati</taxon>
        <taxon>Spirochaetota</taxon>
        <taxon>Spirochaetia</taxon>
        <taxon>Leptospirales</taxon>
        <taxon>Leptospiraceae</taxon>
        <taxon>Leptospira</taxon>
    </lineage>
</organism>
<dbReference type="InterPro" id="IPR058031">
    <property type="entry name" value="AAA_lid_NorR"/>
</dbReference>
<reference evidence="6" key="1">
    <citation type="submission" date="2018-01" db="EMBL/GenBank/DDBJ databases">
        <title>Genomic characterization of Leptospira inadai serogroup Lyme isolated from captured rat in Brazil and comparative analysis with human reference strain.</title>
        <authorList>
            <person name="Moreno L.Z."/>
            <person name="Loureiro A.P."/>
            <person name="Miraglia F."/>
            <person name="Kremer F.S."/>
            <person name="Eslabao M.R."/>
            <person name="Dellagostin O.A."/>
            <person name="Lilenbaum W."/>
            <person name="Moreno A.M."/>
        </authorList>
    </citation>
    <scope>NUCLEOTIDE SEQUENCE [LARGE SCALE GENOMIC DNA]</scope>
    <source>
        <strain evidence="6">M34/99</strain>
    </source>
</reference>
<dbReference type="Proteomes" id="UP000094669">
    <property type="component" value="Unassembled WGS sequence"/>
</dbReference>
<dbReference type="PRINTS" id="PR01590">
    <property type="entry name" value="HTHFIS"/>
</dbReference>
<evidence type="ECO:0000256" key="3">
    <source>
        <dbReference type="ARBA" id="ARBA00023015"/>
    </source>
</evidence>
<dbReference type="RefSeq" id="WP_039935486.1">
    <property type="nucleotide sequence ID" value="NZ_MCRM02000007.1"/>
</dbReference>
<dbReference type="PANTHER" id="PTHR32071">
    <property type="entry name" value="TRANSCRIPTIONAL REGULATORY PROTEIN"/>
    <property type="match status" value="1"/>
</dbReference>
<keyword evidence="1" id="KW-0547">Nucleotide-binding</keyword>
<keyword evidence="3" id="KW-0805">Transcription regulation</keyword>
<dbReference type="InterPro" id="IPR002078">
    <property type="entry name" value="Sigma_54_int"/>
</dbReference>
<feature type="domain" description="Sigma-54 factor interaction" evidence="5">
    <location>
        <begin position="6"/>
        <end position="209"/>
    </location>
</feature>
<evidence type="ECO:0000259" key="5">
    <source>
        <dbReference type="PROSITE" id="PS50045"/>
    </source>
</evidence>
<dbReference type="Pfam" id="PF14532">
    <property type="entry name" value="Sigma54_activ_2"/>
    <property type="match status" value="1"/>
</dbReference>
<dbReference type="InterPro" id="IPR009057">
    <property type="entry name" value="Homeodomain-like_sf"/>
</dbReference>
<dbReference type="Pfam" id="PF02954">
    <property type="entry name" value="HTH_8"/>
    <property type="match status" value="1"/>
</dbReference>
<evidence type="ECO:0000313" key="7">
    <source>
        <dbReference type="Proteomes" id="UP000094669"/>
    </source>
</evidence>
<evidence type="ECO:0000256" key="2">
    <source>
        <dbReference type="ARBA" id="ARBA00022840"/>
    </source>
</evidence>
<dbReference type="SUPFAM" id="SSF52540">
    <property type="entry name" value="P-loop containing nucleoside triphosphate hydrolases"/>
    <property type="match status" value="1"/>
</dbReference>
<gene>
    <name evidence="6" type="ORF">BES34_008595</name>
</gene>
<dbReference type="Gene3D" id="3.40.50.300">
    <property type="entry name" value="P-loop containing nucleotide triphosphate hydrolases"/>
    <property type="match status" value="1"/>
</dbReference>
<dbReference type="SUPFAM" id="SSF46689">
    <property type="entry name" value="Homeodomain-like"/>
    <property type="match status" value="1"/>
</dbReference>
<dbReference type="Gene3D" id="1.10.10.60">
    <property type="entry name" value="Homeodomain-like"/>
    <property type="match status" value="1"/>
</dbReference>
<dbReference type="Gene3D" id="1.10.8.60">
    <property type="match status" value="1"/>
</dbReference>
<proteinExistence type="predicted"/>
<comment type="caution">
    <text evidence="6">The sequence shown here is derived from an EMBL/GenBank/DDBJ whole genome shotgun (WGS) entry which is preliminary data.</text>
</comment>
<evidence type="ECO:0000256" key="1">
    <source>
        <dbReference type="ARBA" id="ARBA00022741"/>
    </source>
</evidence>
<keyword evidence="2" id="KW-0067">ATP-binding</keyword>